<dbReference type="GO" id="GO:0004655">
    <property type="term" value="F:porphobilinogen synthase activity"/>
    <property type="evidence" value="ECO:0007669"/>
    <property type="project" value="UniProtKB-EC"/>
</dbReference>
<evidence type="ECO:0000313" key="12">
    <source>
        <dbReference type="EMBL" id="KUP92560.1"/>
    </source>
</evidence>
<dbReference type="Pfam" id="PF00490">
    <property type="entry name" value="ALAD"/>
    <property type="match status" value="1"/>
</dbReference>
<dbReference type="NCBIfam" id="NF006762">
    <property type="entry name" value="PRK09283.1"/>
    <property type="match status" value="1"/>
</dbReference>
<evidence type="ECO:0000256" key="10">
    <source>
        <dbReference type="RuleBase" id="RU000515"/>
    </source>
</evidence>
<dbReference type="SMART" id="SM01004">
    <property type="entry name" value="ALAD"/>
    <property type="match status" value="1"/>
</dbReference>
<dbReference type="PRINTS" id="PR00144">
    <property type="entry name" value="DALDHYDRTASE"/>
</dbReference>
<reference evidence="12 13" key="1">
    <citation type="submission" date="2015-12" db="EMBL/GenBank/DDBJ databases">
        <title>Genome sequence of the marine Rhodobacteraceae strain O3.65, Candidatus Tritonibacter horizontis.</title>
        <authorList>
            <person name="Poehlein A."/>
            <person name="Giebel H.A."/>
            <person name="Voget S."/>
            <person name="Brinkhoff T."/>
        </authorList>
    </citation>
    <scope>NUCLEOTIDE SEQUENCE [LARGE SCALE GENOMIC DNA]</scope>
    <source>
        <strain evidence="12 13">O3.65</strain>
    </source>
</reference>
<evidence type="ECO:0000256" key="11">
    <source>
        <dbReference type="RuleBase" id="RU004161"/>
    </source>
</evidence>
<evidence type="ECO:0000256" key="4">
    <source>
        <dbReference type="ARBA" id="ARBA00020771"/>
    </source>
</evidence>
<comment type="subunit">
    <text evidence="10">Homooctamer.</text>
</comment>
<organism evidence="12 13">
    <name type="scientific">Tritonibacter horizontis</name>
    <dbReference type="NCBI Taxonomy" id="1768241"/>
    <lineage>
        <taxon>Bacteria</taxon>
        <taxon>Pseudomonadati</taxon>
        <taxon>Pseudomonadota</taxon>
        <taxon>Alphaproteobacteria</taxon>
        <taxon>Rhodobacterales</taxon>
        <taxon>Paracoccaceae</taxon>
        <taxon>Tritonibacter</taxon>
    </lineage>
</organism>
<evidence type="ECO:0000313" key="13">
    <source>
        <dbReference type="Proteomes" id="UP000068382"/>
    </source>
</evidence>
<dbReference type="FunFam" id="3.20.20.70:FF:000019">
    <property type="entry name" value="Delta-aminolevulinic acid dehydratase"/>
    <property type="match status" value="1"/>
</dbReference>
<protein>
    <recommendedName>
        <fullName evidence="4 10">Delta-aminolevulinic acid dehydratase</fullName>
        <ecNumber evidence="3 10">4.2.1.24</ecNumber>
    </recommendedName>
</protein>
<dbReference type="PROSITE" id="PS00169">
    <property type="entry name" value="D_ALA_DEHYDRATASE"/>
    <property type="match status" value="1"/>
</dbReference>
<evidence type="ECO:0000256" key="1">
    <source>
        <dbReference type="ARBA" id="ARBA00004694"/>
    </source>
</evidence>
<sequence>MVSDATQGLLRYKCMDRALVKHSGSMSPIGTGTKPETKMPVYPASFPAARPRRLRATAALRNLTRENELSVNDLIWPVFVRDGEGVEEPVMSMPGVLRRSVDKVVEAAVEAHNLGIPAICLFPYTDPSLKTEECAEAWNPDNLCNRAIRGIKKAVPELAVMTDVALDPYNINGHDGFVIEGEIRNDETVEALVKMTLAQAEAGADIIGPSDMMDGRVGAMRNALEQKGFRNVSILSYSAKYASGFYGPFRDAVGASGALKGDKKTYQMDAGNSNEAMRMIARDLDEGADMVMIKPGLAYLDICHRVKTEFGVPTFAYQVSGEYAMIQAAAQNGWINGEQVMLESLMAFRRAGCDGVLTYFAPDVARILNG</sequence>
<evidence type="ECO:0000256" key="6">
    <source>
        <dbReference type="ARBA" id="ARBA00023239"/>
    </source>
</evidence>
<dbReference type="InterPro" id="IPR030656">
    <property type="entry name" value="ALAD_AS"/>
</dbReference>
<dbReference type="GO" id="GO:0005829">
    <property type="term" value="C:cytosol"/>
    <property type="evidence" value="ECO:0007669"/>
    <property type="project" value="TreeGrafter"/>
</dbReference>
<dbReference type="InterPro" id="IPR013785">
    <property type="entry name" value="Aldolase_TIM"/>
</dbReference>
<evidence type="ECO:0000256" key="9">
    <source>
        <dbReference type="PIRSR" id="PIRSR001415-1"/>
    </source>
</evidence>
<comment type="caution">
    <text evidence="12">The sequence shown here is derived from an EMBL/GenBank/DDBJ whole genome shotgun (WGS) entry which is preliminary data.</text>
</comment>
<evidence type="ECO:0000256" key="5">
    <source>
        <dbReference type="ARBA" id="ARBA00023133"/>
    </source>
</evidence>
<dbReference type="PANTHER" id="PTHR11458">
    <property type="entry name" value="DELTA-AMINOLEVULINIC ACID DEHYDRATASE"/>
    <property type="match status" value="1"/>
</dbReference>
<dbReference type="CDD" id="cd04823">
    <property type="entry name" value="ALAD_PBGS_aspartate_rich"/>
    <property type="match status" value="1"/>
</dbReference>
<evidence type="ECO:0000256" key="8">
    <source>
        <dbReference type="ARBA" id="ARBA00047651"/>
    </source>
</evidence>
<dbReference type="UniPathway" id="UPA00251">
    <property type="reaction ID" value="UER00318"/>
</dbReference>
<dbReference type="EMBL" id="LPUY01000074">
    <property type="protein sequence ID" value="KUP92560.1"/>
    <property type="molecule type" value="Genomic_DNA"/>
</dbReference>
<accession>A0A132BXU9</accession>
<feature type="active site" description="Schiff-base intermediate with substrate" evidence="9">
    <location>
        <position position="240"/>
    </location>
</feature>
<dbReference type="PANTHER" id="PTHR11458:SF0">
    <property type="entry name" value="DELTA-AMINOLEVULINIC ACID DEHYDRATASE"/>
    <property type="match status" value="1"/>
</dbReference>
<keyword evidence="13" id="KW-1185">Reference proteome</keyword>
<evidence type="ECO:0000256" key="2">
    <source>
        <dbReference type="ARBA" id="ARBA00008055"/>
    </source>
</evidence>
<proteinExistence type="inferred from homology"/>
<keyword evidence="6 10" id="KW-0456">Lyase</keyword>
<dbReference type="Gene3D" id="3.20.20.70">
    <property type="entry name" value="Aldolase class I"/>
    <property type="match status" value="1"/>
</dbReference>
<dbReference type="GO" id="GO:0008270">
    <property type="term" value="F:zinc ion binding"/>
    <property type="evidence" value="ECO:0007669"/>
    <property type="project" value="TreeGrafter"/>
</dbReference>
<dbReference type="PATRIC" id="fig|1768241.3.peg.2651"/>
<dbReference type="GO" id="GO:0006782">
    <property type="term" value="P:protoporphyrinogen IX biosynthetic process"/>
    <property type="evidence" value="ECO:0007669"/>
    <property type="project" value="UniProtKB-UniPathway"/>
</dbReference>
<comment type="catalytic activity">
    <reaction evidence="8 10">
        <text>2 5-aminolevulinate = porphobilinogen + 2 H2O + H(+)</text>
        <dbReference type="Rhea" id="RHEA:24064"/>
        <dbReference type="ChEBI" id="CHEBI:15377"/>
        <dbReference type="ChEBI" id="CHEBI:15378"/>
        <dbReference type="ChEBI" id="CHEBI:58126"/>
        <dbReference type="ChEBI" id="CHEBI:356416"/>
        <dbReference type="EC" id="4.2.1.24"/>
    </reaction>
</comment>
<feature type="active site" description="Schiff-base intermediate with substrate" evidence="9">
    <location>
        <position position="294"/>
    </location>
</feature>
<evidence type="ECO:0000256" key="7">
    <source>
        <dbReference type="ARBA" id="ARBA00023244"/>
    </source>
</evidence>
<dbReference type="PIRSF" id="PIRSF001415">
    <property type="entry name" value="Porphbilin_synth"/>
    <property type="match status" value="1"/>
</dbReference>
<dbReference type="AlphaFoldDB" id="A0A132BXU9"/>
<keyword evidence="5" id="KW-0350">Heme biosynthesis</keyword>
<gene>
    <name evidence="12" type="primary">hemB</name>
    <name evidence="12" type="ORF">TRIHO_25300</name>
</gene>
<comment type="pathway">
    <text evidence="1">Porphyrin-containing compound metabolism; protoporphyrin-IX biosynthesis; coproporphyrinogen-III from 5-aminolevulinate: step 1/4.</text>
</comment>
<name>A0A132BXU9_9RHOB</name>
<keyword evidence="7 10" id="KW-0627">Porphyrin biosynthesis</keyword>
<evidence type="ECO:0000256" key="3">
    <source>
        <dbReference type="ARBA" id="ARBA00012053"/>
    </source>
</evidence>
<dbReference type="SUPFAM" id="SSF51569">
    <property type="entry name" value="Aldolase"/>
    <property type="match status" value="1"/>
</dbReference>
<dbReference type="EC" id="4.2.1.24" evidence="3 10"/>
<comment type="similarity">
    <text evidence="2 11">Belongs to the ALAD family.</text>
</comment>
<dbReference type="Proteomes" id="UP000068382">
    <property type="component" value="Unassembled WGS sequence"/>
</dbReference>
<dbReference type="InterPro" id="IPR001731">
    <property type="entry name" value="ALAD"/>
</dbReference>